<accession>A0A1X0J2I7</accession>
<name>A0A1X0J2I7_MYCRH</name>
<reference evidence="1 2" key="1">
    <citation type="submission" date="2016-12" db="EMBL/GenBank/DDBJ databases">
        <title>The new phylogeny of genus Mycobacterium.</title>
        <authorList>
            <person name="Tortoli E."/>
            <person name="Trovato A."/>
            <person name="Cirillo D.M."/>
        </authorList>
    </citation>
    <scope>NUCLEOTIDE SEQUENCE [LARGE SCALE GENOMIC DNA]</scope>
    <source>
        <strain evidence="1 2">DSM 44223</strain>
    </source>
</reference>
<evidence type="ECO:0000313" key="2">
    <source>
        <dbReference type="Proteomes" id="UP000192534"/>
    </source>
</evidence>
<dbReference type="EMBL" id="MVIH01000002">
    <property type="protein sequence ID" value="ORB56120.1"/>
    <property type="molecule type" value="Genomic_DNA"/>
</dbReference>
<dbReference type="AlphaFoldDB" id="A0A1X0J2I7"/>
<sequence length="97" mass="10864">MLSVKVAKTGLVAMLLEAGEENAAVLLARSTLPDELDTDTDLDILLSFGLERDLLDEMARLTIGAIEPDDVNTRRRRDLLDKTISRRWAALVDRWVT</sequence>
<proteinExistence type="predicted"/>
<organism evidence="1 2">
    <name type="scientific">Mycolicibacterium rhodesiae</name>
    <name type="common">Mycobacterium rhodesiae</name>
    <dbReference type="NCBI Taxonomy" id="36814"/>
    <lineage>
        <taxon>Bacteria</taxon>
        <taxon>Bacillati</taxon>
        <taxon>Actinomycetota</taxon>
        <taxon>Actinomycetes</taxon>
        <taxon>Mycobacteriales</taxon>
        <taxon>Mycobacteriaceae</taxon>
        <taxon>Mycolicibacterium</taxon>
    </lineage>
</organism>
<keyword evidence="2" id="KW-1185">Reference proteome</keyword>
<evidence type="ECO:0000313" key="1">
    <source>
        <dbReference type="EMBL" id="ORB56120.1"/>
    </source>
</evidence>
<protein>
    <submittedName>
        <fullName evidence="1">Uncharacterized protein</fullName>
    </submittedName>
</protein>
<gene>
    <name evidence="1" type="ORF">BST42_07060</name>
</gene>
<comment type="caution">
    <text evidence="1">The sequence shown here is derived from an EMBL/GenBank/DDBJ whole genome shotgun (WGS) entry which is preliminary data.</text>
</comment>
<dbReference type="Proteomes" id="UP000192534">
    <property type="component" value="Unassembled WGS sequence"/>
</dbReference>